<dbReference type="InterPro" id="IPR010767">
    <property type="entry name" value="Phage_CGC-2007_Cje0229"/>
</dbReference>
<reference evidence="1" key="1">
    <citation type="journal article" date="2015" name="Nature">
        <title>Complex archaea that bridge the gap between prokaryotes and eukaryotes.</title>
        <authorList>
            <person name="Spang A."/>
            <person name="Saw J.H."/>
            <person name="Jorgensen S.L."/>
            <person name="Zaremba-Niedzwiedzka K."/>
            <person name="Martijn J."/>
            <person name="Lind A.E."/>
            <person name="van Eijk R."/>
            <person name="Schleper C."/>
            <person name="Guy L."/>
            <person name="Ettema T.J."/>
        </authorList>
    </citation>
    <scope>NUCLEOTIDE SEQUENCE</scope>
</reference>
<dbReference type="Pfam" id="PF07087">
    <property type="entry name" value="DUF1353"/>
    <property type="match status" value="1"/>
</dbReference>
<organism evidence="1">
    <name type="scientific">marine sediment metagenome</name>
    <dbReference type="NCBI Taxonomy" id="412755"/>
    <lineage>
        <taxon>unclassified sequences</taxon>
        <taxon>metagenomes</taxon>
        <taxon>ecological metagenomes</taxon>
    </lineage>
</organism>
<sequence>MGFVLDFASTPRVIRWLYPAIGWYAKAVAIHDKGYRDHNGKPKGWWDDIMVEAMKVIARNLTGKITKRYKRDIAIFYWAVDRFGEKAWNK</sequence>
<dbReference type="EMBL" id="LAZR01000276">
    <property type="protein sequence ID" value="KKN77560.1"/>
    <property type="molecule type" value="Genomic_DNA"/>
</dbReference>
<proteinExistence type="predicted"/>
<evidence type="ECO:0000313" key="1">
    <source>
        <dbReference type="EMBL" id="KKN77560.1"/>
    </source>
</evidence>
<evidence type="ECO:0008006" key="2">
    <source>
        <dbReference type="Google" id="ProtNLM"/>
    </source>
</evidence>
<protein>
    <recommendedName>
        <fullName evidence="2">DUF1353 domain-containing protein</fullName>
    </recommendedName>
</protein>
<gene>
    <name evidence="1" type="ORF">LCGC14_0358350</name>
</gene>
<accession>A0A0F9T8L0</accession>
<dbReference type="AlphaFoldDB" id="A0A0F9T8L0"/>
<comment type="caution">
    <text evidence="1">The sequence shown here is derived from an EMBL/GenBank/DDBJ whole genome shotgun (WGS) entry which is preliminary data.</text>
</comment>
<name>A0A0F9T8L0_9ZZZZ</name>